<protein>
    <submittedName>
        <fullName evidence="7">RNA polymerase sigma factor</fullName>
    </submittedName>
</protein>
<evidence type="ECO:0000256" key="3">
    <source>
        <dbReference type="ARBA" id="ARBA00023082"/>
    </source>
</evidence>
<proteinExistence type="inferred from homology"/>
<dbReference type="InterPro" id="IPR014284">
    <property type="entry name" value="RNA_pol_sigma-70_dom"/>
</dbReference>
<feature type="domain" description="RNA polymerase sigma factor 70 region 4 type 2" evidence="6">
    <location>
        <begin position="123"/>
        <end position="175"/>
    </location>
</feature>
<feature type="domain" description="RNA polymerase sigma-70 region 2" evidence="5">
    <location>
        <begin position="21"/>
        <end position="87"/>
    </location>
</feature>
<evidence type="ECO:0000259" key="6">
    <source>
        <dbReference type="Pfam" id="PF08281"/>
    </source>
</evidence>
<keyword evidence="3" id="KW-0731">Sigma factor</keyword>
<dbReference type="EMBL" id="DVMO01000144">
    <property type="protein sequence ID" value="HIU28528.1"/>
    <property type="molecule type" value="Genomic_DNA"/>
</dbReference>
<dbReference type="Pfam" id="PF08281">
    <property type="entry name" value="Sigma70_r4_2"/>
    <property type="match status" value="1"/>
</dbReference>
<comment type="caution">
    <text evidence="7">The sequence shown here is derived from an EMBL/GenBank/DDBJ whole genome shotgun (WGS) entry which is preliminary data.</text>
</comment>
<organism evidence="7 8">
    <name type="scientific">Candidatus Fimisoma avicola</name>
    <dbReference type="NCBI Taxonomy" id="2840826"/>
    <lineage>
        <taxon>Bacteria</taxon>
        <taxon>Bacillati</taxon>
        <taxon>Bacillota</taxon>
        <taxon>Clostridia</taxon>
        <taxon>Eubacteriales</taxon>
        <taxon>Candidatus Fimisoma</taxon>
    </lineage>
</organism>
<accession>A0A9D1I5C7</accession>
<reference evidence="7" key="2">
    <citation type="journal article" date="2021" name="PeerJ">
        <title>Extensive microbial diversity within the chicken gut microbiome revealed by metagenomics and culture.</title>
        <authorList>
            <person name="Gilroy R."/>
            <person name="Ravi A."/>
            <person name="Getino M."/>
            <person name="Pursley I."/>
            <person name="Horton D.L."/>
            <person name="Alikhan N.F."/>
            <person name="Baker D."/>
            <person name="Gharbi K."/>
            <person name="Hall N."/>
            <person name="Watson M."/>
            <person name="Adriaenssens E.M."/>
            <person name="Foster-Nyarko E."/>
            <person name="Jarju S."/>
            <person name="Secka A."/>
            <person name="Antonio M."/>
            <person name="Oren A."/>
            <person name="Chaudhuri R.R."/>
            <person name="La Ragione R."/>
            <person name="Hildebrand F."/>
            <person name="Pallen M.J."/>
        </authorList>
    </citation>
    <scope>NUCLEOTIDE SEQUENCE</scope>
    <source>
        <strain evidence="7">11300</strain>
    </source>
</reference>
<dbReference type="InterPro" id="IPR036388">
    <property type="entry name" value="WH-like_DNA-bd_sf"/>
</dbReference>
<dbReference type="Gene3D" id="1.10.1740.10">
    <property type="match status" value="1"/>
</dbReference>
<dbReference type="InterPro" id="IPR013324">
    <property type="entry name" value="RNA_pol_sigma_r3/r4-like"/>
</dbReference>
<dbReference type="SUPFAM" id="SSF88946">
    <property type="entry name" value="Sigma2 domain of RNA polymerase sigma factors"/>
    <property type="match status" value="1"/>
</dbReference>
<dbReference type="Gene3D" id="1.10.10.10">
    <property type="entry name" value="Winged helix-like DNA-binding domain superfamily/Winged helix DNA-binding domain"/>
    <property type="match status" value="1"/>
</dbReference>
<keyword evidence="4" id="KW-0804">Transcription</keyword>
<dbReference type="NCBIfam" id="TIGR02937">
    <property type="entry name" value="sigma70-ECF"/>
    <property type="match status" value="1"/>
</dbReference>
<dbReference type="CDD" id="cd06171">
    <property type="entry name" value="Sigma70_r4"/>
    <property type="match status" value="1"/>
</dbReference>
<dbReference type="InterPro" id="IPR007627">
    <property type="entry name" value="RNA_pol_sigma70_r2"/>
</dbReference>
<sequence>MNHQIAEENIAGLYKERVEIVLRFYNEVRHYICTTNINQNDVEDAVQDTFIEALTNIHKLREIESMKWWLLKIAKRQACKYMKKDKRKNDYESSFEMDDNVQMRTDILSDKDMDDLLKGIQREQLNKMISRLNEKEIKVLLLYYAYGYKQKEIARLTGESLTNVKTLAKRSRDKLRAIIQKEWEIYDKKEGK</sequence>
<dbReference type="GO" id="GO:0016987">
    <property type="term" value="F:sigma factor activity"/>
    <property type="evidence" value="ECO:0007669"/>
    <property type="project" value="UniProtKB-KW"/>
</dbReference>
<dbReference type="AlphaFoldDB" id="A0A9D1I5C7"/>
<name>A0A9D1I5C7_9FIRM</name>
<dbReference type="InterPro" id="IPR013325">
    <property type="entry name" value="RNA_pol_sigma_r2"/>
</dbReference>
<dbReference type="InterPro" id="IPR013249">
    <property type="entry name" value="RNA_pol_sigma70_r4_t2"/>
</dbReference>
<evidence type="ECO:0000256" key="4">
    <source>
        <dbReference type="ARBA" id="ARBA00023163"/>
    </source>
</evidence>
<dbReference type="SUPFAM" id="SSF88659">
    <property type="entry name" value="Sigma3 and sigma4 domains of RNA polymerase sigma factors"/>
    <property type="match status" value="1"/>
</dbReference>
<keyword evidence="2" id="KW-0805">Transcription regulation</keyword>
<dbReference type="GO" id="GO:0006352">
    <property type="term" value="P:DNA-templated transcription initiation"/>
    <property type="evidence" value="ECO:0007669"/>
    <property type="project" value="InterPro"/>
</dbReference>
<evidence type="ECO:0000256" key="2">
    <source>
        <dbReference type="ARBA" id="ARBA00023015"/>
    </source>
</evidence>
<dbReference type="PANTHER" id="PTHR43133">
    <property type="entry name" value="RNA POLYMERASE ECF-TYPE SIGMA FACTO"/>
    <property type="match status" value="1"/>
</dbReference>
<dbReference type="InterPro" id="IPR039425">
    <property type="entry name" value="RNA_pol_sigma-70-like"/>
</dbReference>
<dbReference type="GO" id="GO:0003677">
    <property type="term" value="F:DNA binding"/>
    <property type="evidence" value="ECO:0007669"/>
    <property type="project" value="InterPro"/>
</dbReference>
<evidence type="ECO:0000259" key="5">
    <source>
        <dbReference type="Pfam" id="PF04542"/>
    </source>
</evidence>
<reference evidence="7" key="1">
    <citation type="submission" date="2020-10" db="EMBL/GenBank/DDBJ databases">
        <authorList>
            <person name="Gilroy R."/>
        </authorList>
    </citation>
    <scope>NUCLEOTIDE SEQUENCE</scope>
    <source>
        <strain evidence="7">11300</strain>
    </source>
</reference>
<evidence type="ECO:0000313" key="7">
    <source>
        <dbReference type="EMBL" id="HIU28528.1"/>
    </source>
</evidence>
<evidence type="ECO:0000313" key="8">
    <source>
        <dbReference type="Proteomes" id="UP000824091"/>
    </source>
</evidence>
<gene>
    <name evidence="7" type="ORF">IAD16_09140</name>
</gene>
<dbReference type="Pfam" id="PF04542">
    <property type="entry name" value="Sigma70_r2"/>
    <property type="match status" value="1"/>
</dbReference>
<dbReference type="Proteomes" id="UP000824091">
    <property type="component" value="Unassembled WGS sequence"/>
</dbReference>
<dbReference type="PANTHER" id="PTHR43133:SF51">
    <property type="entry name" value="RNA POLYMERASE SIGMA FACTOR"/>
    <property type="match status" value="1"/>
</dbReference>
<comment type="similarity">
    <text evidence="1">Belongs to the sigma-70 factor family. ECF subfamily.</text>
</comment>
<evidence type="ECO:0000256" key="1">
    <source>
        <dbReference type="ARBA" id="ARBA00010641"/>
    </source>
</evidence>